<name>A0A0R1PU52_9LACO</name>
<dbReference type="SUPFAM" id="SSF47413">
    <property type="entry name" value="lambda repressor-like DNA-binding domains"/>
    <property type="match status" value="1"/>
</dbReference>
<dbReference type="AlphaFoldDB" id="A0A0R1PU52"/>
<proteinExistence type="predicted"/>
<dbReference type="InterPro" id="IPR010982">
    <property type="entry name" value="Lambda_DNA-bd_dom_sf"/>
</dbReference>
<evidence type="ECO:0000313" key="2">
    <source>
        <dbReference type="Proteomes" id="UP000051155"/>
    </source>
</evidence>
<protein>
    <recommendedName>
        <fullName evidence="3">HTH cro/C1-type domain-containing protein</fullName>
    </recommendedName>
</protein>
<dbReference type="Proteomes" id="UP000051155">
    <property type="component" value="Unassembled WGS sequence"/>
</dbReference>
<dbReference type="Gene3D" id="1.10.260.40">
    <property type="entry name" value="lambda repressor-like DNA-binding domains"/>
    <property type="match status" value="1"/>
</dbReference>
<dbReference type="OrthoDB" id="2299478at2"/>
<evidence type="ECO:0000313" key="1">
    <source>
        <dbReference type="EMBL" id="KRL32954.1"/>
    </source>
</evidence>
<comment type="caution">
    <text evidence="1">The sequence shown here is derived from an EMBL/GenBank/DDBJ whole genome shotgun (WGS) entry which is preliminary data.</text>
</comment>
<dbReference type="RefSeq" id="WP_057738809.1">
    <property type="nucleotide sequence ID" value="NZ_AZEG01000059.1"/>
</dbReference>
<organism evidence="1 2">
    <name type="scientific">Liquorilactobacillus uvarum DSM 19971</name>
    <dbReference type="NCBI Taxonomy" id="1423812"/>
    <lineage>
        <taxon>Bacteria</taxon>
        <taxon>Bacillati</taxon>
        <taxon>Bacillota</taxon>
        <taxon>Bacilli</taxon>
        <taxon>Lactobacillales</taxon>
        <taxon>Lactobacillaceae</taxon>
        <taxon>Liquorilactobacillus</taxon>
    </lineage>
</organism>
<dbReference type="EMBL" id="AZEG01000059">
    <property type="protein sequence ID" value="KRL32954.1"/>
    <property type="molecule type" value="Genomic_DNA"/>
</dbReference>
<gene>
    <name evidence="1" type="ORF">FD20_GL002054</name>
</gene>
<keyword evidence="2" id="KW-1185">Reference proteome</keyword>
<sequence length="82" mass="9431">MTRELEELVIIGLKRNKRLGLKPSSQTEVARHFGLSNPYVNRLITGKAADTKNTKKRINEICGYIGVTEKWYLQQKGVDARW</sequence>
<evidence type="ECO:0008006" key="3">
    <source>
        <dbReference type="Google" id="ProtNLM"/>
    </source>
</evidence>
<reference evidence="1 2" key="1">
    <citation type="journal article" date="2015" name="Genome Announc.">
        <title>Expanding the biotechnology potential of lactobacilli through comparative genomics of 213 strains and associated genera.</title>
        <authorList>
            <person name="Sun Z."/>
            <person name="Harris H.M."/>
            <person name="McCann A."/>
            <person name="Guo C."/>
            <person name="Argimon S."/>
            <person name="Zhang W."/>
            <person name="Yang X."/>
            <person name="Jeffery I.B."/>
            <person name="Cooney J.C."/>
            <person name="Kagawa T.F."/>
            <person name="Liu W."/>
            <person name="Song Y."/>
            <person name="Salvetti E."/>
            <person name="Wrobel A."/>
            <person name="Rasinkangas P."/>
            <person name="Parkhill J."/>
            <person name="Rea M.C."/>
            <person name="O'Sullivan O."/>
            <person name="Ritari J."/>
            <person name="Douillard F.P."/>
            <person name="Paul Ross R."/>
            <person name="Yang R."/>
            <person name="Briner A.E."/>
            <person name="Felis G.E."/>
            <person name="de Vos W.M."/>
            <person name="Barrangou R."/>
            <person name="Klaenhammer T.R."/>
            <person name="Caufield P.W."/>
            <person name="Cui Y."/>
            <person name="Zhang H."/>
            <person name="O'Toole P.W."/>
        </authorList>
    </citation>
    <scope>NUCLEOTIDE SEQUENCE [LARGE SCALE GENOMIC DNA]</scope>
    <source>
        <strain evidence="1 2">DSM 19971</strain>
    </source>
</reference>
<dbReference type="GO" id="GO:0003677">
    <property type="term" value="F:DNA binding"/>
    <property type="evidence" value="ECO:0007669"/>
    <property type="project" value="InterPro"/>
</dbReference>
<accession>A0A0R1PU52</accession>
<dbReference type="PATRIC" id="fig|1423812.3.peg.2182"/>